<dbReference type="SUPFAM" id="SSF52540">
    <property type="entry name" value="P-loop containing nucleoside triphosphate hydrolases"/>
    <property type="match status" value="1"/>
</dbReference>
<organism evidence="2 3">
    <name type="scientific">Ideonella azotifigens</name>
    <dbReference type="NCBI Taxonomy" id="513160"/>
    <lineage>
        <taxon>Bacteria</taxon>
        <taxon>Pseudomonadati</taxon>
        <taxon>Pseudomonadota</taxon>
        <taxon>Betaproteobacteria</taxon>
        <taxon>Burkholderiales</taxon>
        <taxon>Sphaerotilaceae</taxon>
        <taxon>Ideonella</taxon>
    </lineage>
</organism>
<dbReference type="Pfam" id="PF25872">
    <property type="entry name" value="HTH_77"/>
    <property type="match status" value="1"/>
</dbReference>
<sequence length="931" mass="100158">MSENLSGNLSLGPFVLTAAPPGLWFGTQAVEMAHAALELLATIARSAHGATAAQLWPLVSGEPVVDEEQLGEWVGRVNTALGRWTPAWYVAWFPDEEEPRFVLVDATRRSTTMAALPAPRTDIIGRDDAIQRVVSELRAHRFVTVLATGGMGKTTVALAAAHLAASEHPDGVHFIDLAPFVDAELAVQGVVTALGCAASGVEALAALQRWAAGRRALFVLDSCEHVIEAAAQVTEALLGAGPATAVLATSREPLRAAGEWLYRLAPMRLPRPGEAVSASQALDFPALRLFIERAGVPDAGFVLQDAELPLLVALCTRLDGIALAIEIVAARAGALGLAALARQVEQRLLQLPGPPTAAPARHTTLFALLDWSYQLLSPGEQQVLRRLSVFRNGFTLDAAIEVTTGPAADATGVQEDLLDLVAKSLVAPVRGSEPGRLRLLDTTRAYASARLDEARERDAVSRRHALWLASALTEAERRWDGMSRAQWLLRYAPLIDDSRAALDWAFTPGGDVELGIELTLSSFALGRQMLLVDEFTRRVEQTMEALVARGMDPAAKGAGGAISSPHMRLIFLVGCLGTGGSARMQALAPALKSLSAMAPDATSLLHRFGACNSMWALSVAEGDFRSGGEWADRLTQTAEAIADPVAHLVAGRIQAQNLHFMGRHVEATEMARRVLHEAWRTIPLAYNPSPVELRVSMRVVLARALWMQGLPERAAAMALEAMDQARTDSPLAQCQAIVMGSMPVALWSGLDDTARALAAQVTDVETIQGFGYWLRWGKRFGDVLSLRAGSPLPAMQDAGFFDEPDEVLADHLATLDERWLSPSCIQRVEAGMVGWCAPEVLRRLGERALHEAMPASLARGEALLQRSLALARRQGTAAWELRTASSLASHWQARDRAQEARALLEPVLARFTEGFKTADWRAAQGLLAALQ</sequence>
<dbReference type="Gene3D" id="3.40.50.300">
    <property type="entry name" value="P-loop containing nucleotide triphosphate hydrolases"/>
    <property type="match status" value="1"/>
</dbReference>
<dbReference type="InterPro" id="IPR027417">
    <property type="entry name" value="P-loop_NTPase"/>
</dbReference>
<evidence type="ECO:0000259" key="1">
    <source>
        <dbReference type="Pfam" id="PF25872"/>
    </source>
</evidence>
<proteinExistence type="predicted"/>
<gene>
    <name evidence="2" type="ORF">GCM10009107_23300</name>
</gene>
<dbReference type="EMBL" id="BAAAEW010000013">
    <property type="protein sequence ID" value="GAA0750978.1"/>
    <property type="molecule type" value="Genomic_DNA"/>
</dbReference>
<reference evidence="2 3" key="1">
    <citation type="journal article" date="2019" name="Int. J. Syst. Evol. Microbiol.">
        <title>The Global Catalogue of Microorganisms (GCM) 10K type strain sequencing project: providing services to taxonomists for standard genome sequencing and annotation.</title>
        <authorList>
            <consortium name="The Broad Institute Genomics Platform"/>
            <consortium name="The Broad Institute Genome Sequencing Center for Infectious Disease"/>
            <person name="Wu L."/>
            <person name="Ma J."/>
        </authorList>
    </citation>
    <scope>NUCLEOTIDE SEQUENCE [LARGE SCALE GENOMIC DNA]</scope>
    <source>
        <strain evidence="2 3">JCM 15503</strain>
    </source>
</reference>
<dbReference type="PANTHER" id="PTHR47691:SF3">
    <property type="entry name" value="HTH-TYPE TRANSCRIPTIONAL REGULATOR RV0890C-RELATED"/>
    <property type="match status" value="1"/>
</dbReference>
<dbReference type="PANTHER" id="PTHR47691">
    <property type="entry name" value="REGULATOR-RELATED"/>
    <property type="match status" value="1"/>
</dbReference>
<protein>
    <submittedName>
        <fullName evidence="2">Winged helix-turn-helix domain-containing protein</fullName>
    </submittedName>
</protein>
<comment type="caution">
    <text evidence="2">The sequence shown here is derived from an EMBL/GenBank/DDBJ whole genome shotgun (WGS) entry which is preliminary data.</text>
</comment>
<evidence type="ECO:0000313" key="2">
    <source>
        <dbReference type="EMBL" id="GAA0750978.1"/>
    </source>
</evidence>
<keyword evidence="3" id="KW-1185">Reference proteome</keyword>
<dbReference type="Proteomes" id="UP001500279">
    <property type="component" value="Unassembled WGS sequence"/>
</dbReference>
<dbReference type="RefSeq" id="WP_343995958.1">
    <property type="nucleotide sequence ID" value="NZ_BAAAEW010000013.1"/>
</dbReference>
<accession>A0ABN1K062</accession>
<feature type="domain" description="Winged helix-turn-helix" evidence="1">
    <location>
        <begin position="376"/>
        <end position="451"/>
    </location>
</feature>
<dbReference type="InterPro" id="IPR058852">
    <property type="entry name" value="HTH_77"/>
</dbReference>
<name>A0ABN1K062_9BURK</name>
<evidence type="ECO:0000313" key="3">
    <source>
        <dbReference type="Proteomes" id="UP001500279"/>
    </source>
</evidence>